<reference evidence="2 3" key="1">
    <citation type="submission" date="2019-07" db="EMBL/GenBank/DDBJ databases">
        <title>Genomics analysis of Aphanomyces spp. identifies a new class of oomycete effector associated with host adaptation.</title>
        <authorList>
            <person name="Gaulin E."/>
        </authorList>
    </citation>
    <scope>NUCLEOTIDE SEQUENCE [LARGE SCALE GENOMIC DNA]</scope>
    <source>
        <strain evidence="2 3">ATCC 201684</strain>
    </source>
</reference>
<comment type="caution">
    <text evidence="2">The sequence shown here is derived from an EMBL/GenBank/DDBJ whole genome shotgun (WGS) entry which is preliminary data.</text>
</comment>
<dbReference type="AlphaFoldDB" id="A0A6G0WZM4"/>
<accession>A0A6G0WZM4</accession>
<evidence type="ECO:0000313" key="2">
    <source>
        <dbReference type="EMBL" id="KAF0732981.1"/>
    </source>
</evidence>
<evidence type="ECO:0000313" key="3">
    <source>
        <dbReference type="Proteomes" id="UP000481153"/>
    </source>
</evidence>
<dbReference type="VEuPathDB" id="FungiDB:AeMF1_004017"/>
<feature type="region of interest" description="Disordered" evidence="1">
    <location>
        <begin position="776"/>
        <end position="843"/>
    </location>
</feature>
<proteinExistence type="predicted"/>
<dbReference type="EMBL" id="VJMJ01000127">
    <property type="protein sequence ID" value="KAF0732981.1"/>
    <property type="molecule type" value="Genomic_DNA"/>
</dbReference>
<keyword evidence="3" id="KW-1185">Reference proteome</keyword>
<organism evidence="2 3">
    <name type="scientific">Aphanomyces euteiches</name>
    <dbReference type="NCBI Taxonomy" id="100861"/>
    <lineage>
        <taxon>Eukaryota</taxon>
        <taxon>Sar</taxon>
        <taxon>Stramenopiles</taxon>
        <taxon>Oomycota</taxon>
        <taxon>Saprolegniomycetes</taxon>
        <taxon>Saprolegniales</taxon>
        <taxon>Verrucalvaceae</taxon>
        <taxon>Aphanomyces</taxon>
    </lineage>
</organism>
<evidence type="ECO:0000256" key="1">
    <source>
        <dbReference type="SAM" id="MobiDB-lite"/>
    </source>
</evidence>
<sequence>MRRRSRGPLPRRLLSPDVASSLEPTADQVTNVNAQIQVLASSRKLVAALQHAQKTKMHNRYRSLRNEAAMTEMDYSYTDGFLPGVFFYKYLASVADIGCGNDAAAVPEADSAMVLKSVSHAKLQLQCWLPDTIVFGGNFPPVWLYSDKHGYVRKVINFHESHVMDKLGSRKFENDPVVVFKEPVVTKTLDGVTSSGNNIKLYSTLELKSALTKAVGSPVMFALQKYIKPKGAKAFIIRAVFRAGRPPCGWMINNMATFDSPNLSILHRFCTMTAVDDSCTFAKLTERACTSVMEVNQRVVHYLERALRLSFESLVADYVKDDLGQWWLVQVKCFRLRSVHLRRMGLSAKLRDAYDRSTVQDEFGHDETTEPTASLWKAKKKAEQNEAAWKLHKMVPCKFCQVLYYQHEVAYKMTMKMMHETIGRIRLRAGTADSPLSFLFQIKDDLDSGLLYQSWNVCNLCYALYERDQALLKVETTFNAFLGCPAKTMKDGGVTIIHEANVARSQPLLPQVPTEFTLCRLMLFFTALYDIPKELYDTETAPCEDLQRQKRSRLFLRFSVLGFDCFVPLDASAMLASTGGDDKKKCYWIPLNVMRCFHFFAPKTPLHGKLRETSGLGAYLEDESKITIQLIRCTDPHKVDIDPYRTHHHQQPPHSRRHHALFNAGSSSYAVLLGSTPVQLFQFRSSYVSKTDVYTSMSAGELFNLKANVGFERIRIVQSKHITARYNLRQYFGVFVPDTSFCSSDKLCPEWVDTMNAVSDDPSLIVPQAKLDHFRFRRKSRRGSNSSITSHHSAASLGHHSDEELEELVQETSRKQTAPPSPPRKPTTIVLPQPRASREDDGETAARILQDLLVDNAETPDAEDLALTPSEATPLGLTMPPTWCLSVLLHRTHNWRPAEGSSGWTARVSMLGTEFTAREVANERTIVNDDVVFDSIHKTYFRGHEATLEALHTSKSCTVRLVHDAATGHAYVVNIEMTGLSKHCRTCDGTFVIQDENTPHTSDNAPYLSASVSIVPLSARDASLLTEERGYVAIRAAIDATNEVVVFHQAT</sequence>
<protein>
    <submittedName>
        <fullName evidence="2">Uncharacterized protein</fullName>
    </submittedName>
</protein>
<name>A0A6G0WZM4_9STRA</name>
<dbReference type="Proteomes" id="UP000481153">
    <property type="component" value="Unassembled WGS sequence"/>
</dbReference>
<gene>
    <name evidence="2" type="ORF">Ae201684_010085</name>
</gene>